<evidence type="ECO:0000256" key="1">
    <source>
        <dbReference type="SAM" id="MobiDB-lite"/>
    </source>
</evidence>
<dbReference type="RefSeq" id="WP_329075514.1">
    <property type="nucleotide sequence ID" value="NZ_CP109495.1"/>
</dbReference>
<dbReference type="EMBL" id="CP109495">
    <property type="protein sequence ID" value="WUX51828.1"/>
    <property type="molecule type" value="Genomic_DNA"/>
</dbReference>
<protein>
    <submittedName>
        <fullName evidence="2">Uncharacterized protein</fullName>
    </submittedName>
</protein>
<keyword evidence="3" id="KW-1185">Reference proteome</keyword>
<proteinExistence type="predicted"/>
<reference evidence="2" key="1">
    <citation type="submission" date="2022-10" db="EMBL/GenBank/DDBJ databases">
        <title>The complete genomes of actinobacterial strains from the NBC collection.</title>
        <authorList>
            <person name="Joergensen T.S."/>
            <person name="Alvarez Arevalo M."/>
            <person name="Sterndorff E.B."/>
            <person name="Faurdal D."/>
            <person name="Vuksanovic O."/>
            <person name="Mourched A.-S."/>
            <person name="Charusanti P."/>
            <person name="Shaw S."/>
            <person name="Blin K."/>
            <person name="Weber T."/>
        </authorList>
    </citation>
    <scope>NUCLEOTIDE SEQUENCE</scope>
    <source>
        <strain evidence="2">NBC_01432</strain>
    </source>
</reference>
<name>A0ABZ2A3C0_STRNV</name>
<gene>
    <name evidence="2" type="ORF">OG442_09910</name>
</gene>
<sequence length="181" mass="19455">MNVEAIRVRDLVRDVVTQLAPEELPLVAGLAVFDDAGAVRRLGGRDRRRETLGFGLGEAAALVTPVVWLAVDQAAQRMLGTWMDNGITRTGTALRRLLGRPVSEPVVIPPLTREQLALVRESVLTTAARRGLEAERATVIADAVVTRLVLVETETEADGTPELPGSDTPDGPGRPDRPDEP</sequence>
<feature type="region of interest" description="Disordered" evidence="1">
    <location>
        <begin position="153"/>
        <end position="181"/>
    </location>
</feature>
<dbReference type="Proteomes" id="UP001432209">
    <property type="component" value="Chromosome"/>
</dbReference>
<evidence type="ECO:0000313" key="3">
    <source>
        <dbReference type="Proteomes" id="UP001432209"/>
    </source>
</evidence>
<evidence type="ECO:0000313" key="2">
    <source>
        <dbReference type="EMBL" id="WUX51828.1"/>
    </source>
</evidence>
<accession>A0ABZ2A3C0</accession>
<organism evidence="2 3">
    <name type="scientific">Streptomyces niveus</name>
    <name type="common">Streptomyces spheroides</name>
    <dbReference type="NCBI Taxonomy" id="193462"/>
    <lineage>
        <taxon>Bacteria</taxon>
        <taxon>Bacillati</taxon>
        <taxon>Actinomycetota</taxon>
        <taxon>Actinomycetes</taxon>
        <taxon>Kitasatosporales</taxon>
        <taxon>Streptomycetaceae</taxon>
        <taxon>Streptomyces</taxon>
    </lineage>
</organism>